<feature type="binding site" evidence="6">
    <location>
        <position position="323"/>
    </location>
    <ligand>
        <name>Na(+)</name>
        <dbReference type="ChEBI" id="CHEBI:29101"/>
        <label>1</label>
    </ligand>
</feature>
<organism evidence="10 11">
    <name type="scientific">Paramuricea clavata</name>
    <name type="common">Red gorgonian</name>
    <name type="synonym">Violescent sea-whip</name>
    <dbReference type="NCBI Taxonomy" id="317549"/>
    <lineage>
        <taxon>Eukaryota</taxon>
        <taxon>Metazoa</taxon>
        <taxon>Cnidaria</taxon>
        <taxon>Anthozoa</taxon>
        <taxon>Octocorallia</taxon>
        <taxon>Malacalcyonacea</taxon>
        <taxon>Plexauridae</taxon>
        <taxon>Paramuricea</taxon>
    </lineage>
</organism>
<feature type="binding site" evidence="6">
    <location>
        <position position="291"/>
    </location>
    <ligand>
        <name>Na(+)</name>
        <dbReference type="ChEBI" id="CHEBI:29101"/>
        <label>1</label>
    </ligand>
</feature>
<comment type="similarity">
    <text evidence="7">Belongs to the sodium:neurotransmitter symporter (SNF) (TC 2.A.22) family.</text>
</comment>
<keyword evidence="4 9" id="KW-1133">Transmembrane helix</keyword>
<dbReference type="GO" id="GO:0046872">
    <property type="term" value="F:metal ion binding"/>
    <property type="evidence" value="ECO:0007669"/>
    <property type="project" value="UniProtKB-KW"/>
</dbReference>
<accession>A0A7D9IMX0</accession>
<dbReference type="InterPro" id="IPR037272">
    <property type="entry name" value="SNS_sf"/>
</dbReference>
<dbReference type="Proteomes" id="UP001152795">
    <property type="component" value="Unassembled WGS sequence"/>
</dbReference>
<dbReference type="OrthoDB" id="6581954at2759"/>
<keyword evidence="5 9" id="KW-0472">Membrane</keyword>
<dbReference type="PANTHER" id="PTHR11616:SF182">
    <property type="entry name" value="TRANSPORTER"/>
    <property type="match status" value="1"/>
</dbReference>
<keyword evidence="3 7" id="KW-0812">Transmembrane</keyword>
<feature type="binding site" evidence="6">
    <location>
        <position position="61"/>
    </location>
    <ligand>
        <name>Na(+)</name>
        <dbReference type="ChEBI" id="CHEBI:29101"/>
        <label>1</label>
    </ligand>
</feature>
<protein>
    <recommendedName>
        <fullName evidence="7">Transporter</fullName>
    </recommendedName>
</protein>
<evidence type="ECO:0000256" key="6">
    <source>
        <dbReference type="PIRSR" id="PIRSR600175-1"/>
    </source>
</evidence>
<dbReference type="PROSITE" id="PS00610">
    <property type="entry name" value="NA_NEUROTRAN_SYMP_1"/>
    <property type="match status" value="1"/>
</dbReference>
<feature type="transmembrane region" description="Helical" evidence="9">
    <location>
        <begin position="470"/>
        <end position="489"/>
    </location>
</feature>
<dbReference type="GO" id="GO:0015293">
    <property type="term" value="F:symporter activity"/>
    <property type="evidence" value="ECO:0007669"/>
    <property type="project" value="UniProtKB-KW"/>
</dbReference>
<feature type="binding site" evidence="6">
    <location>
        <position position="409"/>
    </location>
    <ligand>
        <name>Na(+)</name>
        <dbReference type="ChEBI" id="CHEBI:29101"/>
        <label>1</label>
    </ligand>
</feature>
<feature type="binding site" evidence="6">
    <location>
        <position position="413"/>
    </location>
    <ligand>
        <name>Na(+)</name>
        <dbReference type="ChEBI" id="CHEBI:29101"/>
        <label>1</label>
    </ligand>
</feature>
<dbReference type="SUPFAM" id="SSF161070">
    <property type="entry name" value="SNF-like"/>
    <property type="match status" value="1"/>
</dbReference>
<feature type="region of interest" description="Disordered" evidence="8">
    <location>
        <begin position="1"/>
        <end position="34"/>
    </location>
</feature>
<feature type="transmembrane region" description="Helical" evidence="9">
    <location>
        <begin position="85"/>
        <end position="104"/>
    </location>
</feature>
<feature type="transmembrane region" description="Helical" evidence="9">
    <location>
        <begin position="561"/>
        <end position="583"/>
    </location>
</feature>
<keyword evidence="6" id="KW-0479">Metal-binding</keyword>
<evidence type="ECO:0000256" key="9">
    <source>
        <dbReference type="SAM" id="Phobius"/>
    </source>
</evidence>
<keyword evidence="11" id="KW-1185">Reference proteome</keyword>
<evidence type="ECO:0000256" key="3">
    <source>
        <dbReference type="ARBA" id="ARBA00022692"/>
    </source>
</evidence>
<sequence>MSARVNGIVNEGQDNDDTIPSKSAKTSTPTTDKPVAVAVTDHEEKRESWGNKLEFLLATIGFAVGLGNVWRFPYLCQKNGGGAFLIPYFISLFLLGIPLFVIELGMGQRLRNGSIGVWNQVSPYLGGIGVTSLVASCFICIYYNMIVAWCFYYLFISFQDPLPYQDCPTVDGNKTEPECALAGETSYYWYRKALGLSPSITESGEVQWHLALVLLLAWLVVFLCTMKGVKSTGKAVYVTALFPYLVLVIFFFRAVTLDGAGDGLKRMFTPKFETLGDPRVWLEAATQIFFSLSLSFGGLIAMASFNPVKNNCKKDAIMVSLINCGTSIFASIVVFSVLGFKAKTARDECLEEEARNLTARNFTCKSLDDYLSDVAQGTGLSFIAFTEAITKMPAPQVWSVLFFLMLITLGLGSMFGNIAGVVTPILDMGLLKIKKEYLNAIMSTILFLFGLLLCQNSGEYWLQLFDSYSLNLALLWIALFHLIGMNFVYGTERFRDDVEYMTGTRPGMYWVITWRYIGPVLAVLLFIAGLYDMSDKGIGYSAWDKEEGKTKSAEFPPWGDAMVIILVCLALMCVPFVAILRYFRLCTYLGKTTDRNFQNTTSRLELTNGIDEKPPLGTTGGDYDSRL</sequence>
<proteinExistence type="inferred from homology"/>
<feature type="compositionally biased region" description="Low complexity" evidence="8">
    <location>
        <begin position="18"/>
        <end position="34"/>
    </location>
</feature>
<feature type="transmembrane region" description="Helical" evidence="9">
    <location>
        <begin position="55"/>
        <end position="73"/>
    </location>
</feature>
<evidence type="ECO:0000256" key="5">
    <source>
        <dbReference type="ARBA" id="ARBA00023136"/>
    </source>
</evidence>
<dbReference type="EMBL" id="CACRXK020007155">
    <property type="protein sequence ID" value="CAB4011461.1"/>
    <property type="molecule type" value="Genomic_DNA"/>
</dbReference>
<keyword evidence="2 7" id="KW-0813">Transport</keyword>
<dbReference type="Pfam" id="PF00209">
    <property type="entry name" value="SNF"/>
    <property type="match status" value="1"/>
</dbReference>
<gene>
    <name evidence="10" type="ORF">PACLA_8A053986</name>
</gene>
<evidence type="ECO:0000256" key="7">
    <source>
        <dbReference type="RuleBase" id="RU003732"/>
    </source>
</evidence>
<comment type="caution">
    <text evidence="10">The sequence shown here is derived from an EMBL/GenBank/DDBJ whole genome shotgun (WGS) entry which is preliminary data.</text>
</comment>
<evidence type="ECO:0000256" key="8">
    <source>
        <dbReference type="SAM" id="MobiDB-lite"/>
    </source>
</evidence>
<feature type="transmembrane region" description="Helical" evidence="9">
    <location>
        <begin position="509"/>
        <end position="531"/>
    </location>
</feature>
<feature type="transmembrane region" description="Helical" evidence="9">
    <location>
        <begin position="317"/>
        <end position="338"/>
    </location>
</feature>
<feature type="transmembrane region" description="Helical" evidence="9">
    <location>
        <begin position="400"/>
        <end position="425"/>
    </location>
</feature>
<feature type="binding site" evidence="6">
    <location>
        <position position="63"/>
    </location>
    <ligand>
        <name>Na(+)</name>
        <dbReference type="ChEBI" id="CHEBI:29101"/>
        <label>1</label>
    </ligand>
</feature>
<feature type="transmembrane region" description="Helical" evidence="9">
    <location>
        <begin position="124"/>
        <end position="155"/>
    </location>
</feature>
<keyword evidence="6" id="KW-0915">Sodium</keyword>
<feature type="transmembrane region" description="Helical" evidence="9">
    <location>
        <begin position="284"/>
        <end position="305"/>
    </location>
</feature>
<dbReference type="GO" id="GO:0035725">
    <property type="term" value="P:sodium ion transmembrane transport"/>
    <property type="evidence" value="ECO:0007669"/>
    <property type="project" value="TreeGrafter"/>
</dbReference>
<reference evidence="10" key="1">
    <citation type="submission" date="2020-04" db="EMBL/GenBank/DDBJ databases">
        <authorList>
            <person name="Alioto T."/>
            <person name="Alioto T."/>
            <person name="Gomez Garrido J."/>
        </authorList>
    </citation>
    <scope>NUCLEOTIDE SEQUENCE</scope>
    <source>
        <strain evidence="10">A484AB</strain>
    </source>
</reference>
<dbReference type="GO" id="GO:0005886">
    <property type="term" value="C:plasma membrane"/>
    <property type="evidence" value="ECO:0007669"/>
    <property type="project" value="TreeGrafter"/>
</dbReference>
<evidence type="ECO:0000256" key="2">
    <source>
        <dbReference type="ARBA" id="ARBA00022448"/>
    </source>
</evidence>
<keyword evidence="7" id="KW-0769">Symport</keyword>
<name>A0A7D9IMX0_PARCT</name>
<feature type="binding site" evidence="6">
    <location>
        <position position="64"/>
    </location>
    <ligand>
        <name>Na(+)</name>
        <dbReference type="ChEBI" id="CHEBI:29101"/>
        <label>1</label>
    </ligand>
</feature>
<feature type="transmembrane region" description="Helical" evidence="9">
    <location>
        <begin position="206"/>
        <end position="224"/>
    </location>
</feature>
<feature type="region of interest" description="Disordered" evidence="8">
    <location>
        <begin position="608"/>
        <end position="627"/>
    </location>
</feature>
<comment type="subcellular location">
    <subcellularLocation>
        <location evidence="1">Membrane</location>
        <topology evidence="1">Multi-pass membrane protein</topology>
    </subcellularLocation>
</comment>
<feature type="transmembrane region" description="Helical" evidence="9">
    <location>
        <begin position="236"/>
        <end position="255"/>
    </location>
</feature>
<dbReference type="AlphaFoldDB" id="A0A7D9IMX0"/>
<evidence type="ECO:0000313" key="10">
    <source>
        <dbReference type="EMBL" id="CAB4011461.1"/>
    </source>
</evidence>
<feature type="binding site" evidence="6">
    <location>
        <position position="68"/>
    </location>
    <ligand>
        <name>Na(+)</name>
        <dbReference type="ChEBI" id="CHEBI:29101"/>
        <label>1</label>
    </ligand>
</feature>
<evidence type="ECO:0000256" key="1">
    <source>
        <dbReference type="ARBA" id="ARBA00004141"/>
    </source>
</evidence>
<feature type="transmembrane region" description="Helical" evidence="9">
    <location>
        <begin position="437"/>
        <end position="458"/>
    </location>
</feature>
<dbReference type="GO" id="GO:0006865">
    <property type="term" value="P:amino acid transport"/>
    <property type="evidence" value="ECO:0007669"/>
    <property type="project" value="TreeGrafter"/>
</dbReference>
<dbReference type="PROSITE" id="PS50267">
    <property type="entry name" value="NA_NEUROTRAN_SYMP_3"/>
    <property type="match status" value="1"/>
</dbReference>
<evidence type="ECO:0000256" key="4">
    <source>
        <dbReference type="ARBA" id="ARBA00022989"/>
    </source>
</evidence>
<dbReference type="PANTHER" id="PTHR11616">
    <property type="entry name" value="SODIUM/CHLORIDE DEPENDENT TRANSPORTER"/>
    <property type="match status" value="1"/>
</dbReference>
<dbReference type="InterPro" id="IPR000175">
    <property type="entry name" value="Na/ntran_symport"/>
</dbReference>
<dbReference type="PRINTS" id="PR00176">
    <property type="entry name" value="NANEUSMPORT"/>
</dbReference>
<evidence type="ECO:0000313" key="11">
    <source>
        <dbReference type="Proteomes" id="UP001152795"/>
    </source>
</evidence>